<evidence type="ECO:0008006" key="4">
    <source>
        <dbReference type="Google" id="ProtNLM"/>
    </source>
</evidence>
<feature type="region of interest" description="Disordered" evidence="1">
    <location>
        <begin position="674"/>
        <end position="693"/>
    </location>
</feature>
<feature type="compositionally biased region" description="Acidic residues" evidence="1">
    <location>
        <begin position="62"/>
        <end position="76"/>
    </location>
</feature>
<name>A0ABS6T953_9ENTE</name>
<feature type="compositionally biased region" description="Polar residues" evidence="1">
    <location>
        <begin position="30"/>
        <end position="46"/>
    </location>
</feature>
<dbReference type="Proteomes" id="UP000774130">
    <property type="component" value="Unassembled WGS sequence"/>
</dbReference>
<keyword evidence="3" id="KW-1185">Reference proteome</keyword>
<dbReference type="RefSeq" id="WP_218324490.1">
    <property type="nucleotide sequence ID" value="NZ_JAHUZB010000001.1"/>
</dbReference>
<feature type="region of interest" description="Disordered" evidence="1">
    <location>
        <begin position="30"/>
        <end position="76"/>
    </location>
</feature>
<evidence type="ECO:0000313" key="3">
    <source>
        <dbReference type="Proteomes" id="UP000774130"/>
    </source>
</evidence>
<accession>A0ABS6T953</accession>
<evidence type="ECO:0000313" key="2">
    <source>
        <dbReference type="EMBL" id="MBV7389428.1"/>
    </source>
</evidence>
<reference evidence="2 3" key="1">
    <citation type="submission" date="2021-06" db="EMBL/GenBank/DDBJ databases">
        <title>Enterococcus alishanensis sp. nov., a novel lactic acid bacterium isolated from fresh coffee beans.</title>
        <authorList>
            <person name="Chen Y.-S."/>
        </authorList>
    </citation>
    <scope>NUCLEOTIDE SEQUENCE [LARGE SCALE GENOMIC DNA]</scope>
    <source>
        <strain evidence="2 3">ALS3</strain>
    </source>
</reference>
<proteinExistence type="predicted"/>
<dbReference type="EMBL" id="JAHUZB010000001">
    <property type="protein sequence ID" value="MBV7389428.1"/>
    <property type="molecule type" value="Genomic_DNA"/>
</dbReference>
<sequence length="1789" mass="198003">MKKIRPIVISVITFLLVVSSFANISSIAVSQRQTSGTETSTLNSYTKNEEIPANEATSTSSEEPEISFEEDTEQEAADIKMPEAKTGSEQAVNDRFFSRVAGENGSETYFRKDDELDVSTNWLGVDTQGYNLNIQMNDYTTSAATRQVEIDIPYGVMIRRTQLDDIAGSNASPHVINWSIKERNPRVINQMDTTFNESEFLDSSNEDNPYNTSYITGSKIVIELDPSFETAGLSLSLLPNYMDTGHDNRSYWSGVENSSLTRGLPLTIEMFEDDTSVEKRTLDDINMPSPAVASVVTGSTPGSGQPNPQTLDTDLSIYNQTRLRRTNESLGRNAYYMSNVSWQAYVPYKDLGDGTYVSAILDGTRMQAWIDRLTAANGKPVLTYSTETQADGRVIVNYSFADTSQEYLLLVNQLEMHYKLPSEAKEPDPSKNFSTSDKILFTGENLGWDFGNYQADEDGNMNMERNQVWTLGDSTISVSIKGENMPLDFANLNPNGISGSWVSTLTNTKGQQNLLGFNLIKETTSGSGTAEVNYEFGTGTPWRMGVTTVQFWTVNTDYGGSIASAREYPYNFKFKLQKKGSSAGQNVLEGEYTLIPSQEYAGVNISRNYSHSVVGNVNSKEVEPLLGYPDERGFYYVNREMLIKGLDEVPGDIDDYYIKSLTYDLAITPTRGGGNYTSGSDGQPRNNGGNFFGETFQTAGGNGRPLTTFSIKGIEGTESNEYVNDGIRTQIITDSFVANQADVSLGINDMTVKNDEDRLLTTTNDRVAVGERVNVAAQAFHYFYPYAYGQYSPDPVFIIRTPVDMDLLPSTIGLTQDGEALTYDLSDPILLGENGVNGKVYLVTPQTEKGIGYYNEDRETIGNNIKINYQMQVNISARAEAINYQELLFITDKNLASGYAGQNLATMVPDRWGVGEAISTAETAEKTDLAKIFYYSNNDPSQTGYRLSGANNSGNYMFNTVQAELDFGLRTDLSEEVPEDDAGIGMLDSNETAFDMNFSMNNTSQPGYVVSPTGRFFYYLPIPKTTADANLPEWYDSQQTSQYSLKLNGEVSIESSANVNYQVYYSTDKNLLYNSGDTSIGGSASVARYVPYEDVQNNLADVTMVKVVAEVRGANNTLVPYGEQMTASLPVIYDGSKTEFDTKAKELTSWQPYLIQRYTLDGATNEFRNIAPVKQVRIRYREIFERDIYAFNETDYPNWQTENTPRIQTVDLPDFENLTGSNLQIKSVETTSNVDLETKNTISNNLNNGVTYGNRTFAIDNGFSGGSIEELASINGITSIGNISQTGNQLNYEIFNTNNINNVLDARKVTITYQSKDSDDLEFQVVLNIRRRLSKITPETALVAGKEYSTITPGDATTTLEDGAFTVQFAYDVTGVNENNVGAAIGNDTFLSFNKSDGSTSAEVNLPAGATILMKNQSRKDGEPIDPIYYYYRNDTGSPLTKVDLTKFIRTGTTNETLTIADMKNWAVDYDQLSYLFIIDFGQGNAPITTSDNYISLEFATSAAYESPSYNINSERIFTHNQTEFPPVSVQQNEALNLGGSLDVNDVTGSVDAFNTDKSVAMVIDLTSAMNGDTVNWPQGTLLTDSEGEIIETRRVGNQLIFIYPLGDLTNAGALFEYNFKITTPVDPLPVGFYNLNLQIKTNYEGDYPLNGKVVNTISGAFMIAQQPSTGLRVTSNLNDRLLYNSSSVRDITLNYSKTNISKVTAEVQVKNGSQYKVVEDAVRDQIFANLNPILGADTGSWNIQIANDLAQSLNGEYQIVFNAYQNEADTEPLYQVPWTFMIWDPPEN</sequence>
<gene>
    <name evidence="2" type="ORF">KUA55_01955</name>
</gene>
<evidence type="ECO:0000256" key="1">
    <source>
        <dbReference type="SAM" id="MobiDB-lite"/>
    </source>
</evidence>
<feature type="compositionally biased region" description="Polar residues" evidence="1">
    <location>
        <begin position="677"/>
        <end position="693"/>
    </location>
</feature>
<organism evidence="2 3">
    <name type="scientific">Enterococcus alishanensis</name>
    <dbReference type="NCBI Taxonomy" id="1303817"/>
    <lineage>
        <taxon>Bacteria</taxon>
        <taxon>Bacillati</taxon>
        <taxon>Bacillota</taxon>
        <taxon>Bacilli</taxon>
        <taxon>Lactobacillales</taxon>
        <taxon>Enterococcaceae</taxon>
        <taxon>Enterococcus</taxon>
    </lineage>
</organism>
<comment type="caution">
    <text evidence="2">The sequence shown here is derived from an EMBL/GenBank/DDBJ whole genome shotgun (WGS) entry which is preliminary data.</text>
</comment>
<protein>
    <recommendedName>
        <fullName evidence="4">WxL domain-containing protein</fullName>
    </recommendedName>
</protein>